<accession>A0A314UWS7</accession>
<proteinExistence type="predicted"/>
<keyword evidence="2" id="KW-1185">Reference proteome</keyword>
<comment type="caution">
    <text evidence="1">The sequence shown here is derived from an EMBL/GenBank/DDBJ whole genome shotgun (WGS) entry which is preliminary data.</text>
</comment>
<gene>
    <name evidence="1" type="ORF">Pyn_02912</name>
</gene>
<sequence>MAKQSSNELATTTRGWKGAGASLGYVVSKETLRLGGGAVRTVASTSAPMLTIVGCVKLDVHLVGNVVVVFA</sequence>
<dbReference type="AlphaFoldDB" id="A0A314UWS7"/>
<dbReference type="Proteomes" id="UP000250321">
    <property type="component" value="Unassembled WGS sequence"/>
</dbReference>
<name>A0A314UWS7_PRUYE</name>
<evidence type="ECO:0000313" key="1">
    <source>
        <dbReference type="EMBL" id="PQM39189.1"/>
    </source>
</evidence>
<protein>
    <submittedName>
        <fullName evidence="1">Uncharacterized protein</fullName>
    </submittedName>
</protein>
<evidence type="ECO:0000313" key="2">
    <source>
        <dbReference type="Proteomes" id="UP000250321"/>
    </source>
</evidence>
<dbReference type="EMBL" id="PJQY01003227">
    <property type="protein sequence ID" value="PQM39189.1"/>
    <property type="molecule type" value="Genomic_DNA"/>
</dbReference>
<organism evidence="1 2">
    <name type="scientific">Prunus yedoensis var. nudiflora</name>
    <dbReference type="NCBI Taxonomy" id="2094558"/>
    <lineage>
        <taxon>Eukaryota</taxon>
        <taxon>Viridiplantae</taxon>
        <taxon>Streptophyta</taxon>
        <taxon>Embryophyta</taxon>
        <taxon>Tracheophyta</taxon>
        <taxon>Spermatophyta</taxon>
        <taxon>Magnoliopsida</taxon>
        <taxon>eudicotyledons</taxon>
        <taxon>Gunneridae</taxon>
        <taxon>Pentapetalae</taxon>
        <taxon>rosids</taxon>
        <taxon>fabids</taxon>
        <taxon>Rosales</taxon>
        <taxon>Rosaceae</taxon>
        <taxon>Amygdaloideae</taxon>
        <taxon>Amygdaleae</taxon>
        <taxon>Prunus</taxon>
    </lineage>
</organism>
<reference evidence="1 2" key="1">
    <citation type="submission" date="2018-02" db="EMBL/GenBank/DDBJ databases">
        <title>Draft genome of wild Prunus yedoensis var. nudiflora.</title>
        <authorList>
            <person name="Baek S."/>
            <person name="Kim J.-H."/>
            <person name="Choi K."/>
            <person name="Kim G.-B."/>
            <person name="Cho A."/>
            <person name="Jang H."/>
            <person name="Shin C.-H."/>
            <person name="Yu H.-J."/>
            <person name="Mun J.-H."/>
        </authorList>
    </citation>
    <scope>NUCLEOTIDE SEQUENCE [LARGE SCALE GENOMIC DNA]</scope>
    <source>
        <strain evidence="2">cv. Jeju island</strain>
        <tissue evidence="1">Leaf</tissue>
    </source>
</reference>